<dbReference type="RefSeq" id="WP_378093124.1">
    <property type="nucleotide sequence ID" value="NZ_JBHSEP010000002.1"/>
</dbReference>
<keyword evidence="2 3" id="KW-0456">Lyase</keyword>
<dbReference type="Proteomes" id="UP001596028">
    <property type="component" value="Unassembled WGS sequence"/>
</dbReference>
<dbReference type="PANTHER" id="PTHR12128:SF66">
    <property type="entry name" value="4-HYDROXY-2-OXOGLUTARATE ALDOLASE, MITOCHONDRIAL"/>
    <property type="match status" value="1"/>
</dbReference>
<dbReference type="CDD" id="cd00408">
    <property type="entry name" value="DHDPS-like"/>
    <property type="match status" value="1"/>
</dbReference>
<dbReference type="SMART" id="SM01130">
    <property type="entry name" value="DHDPS"/>
    <property type="match status" value="1"/>
</dbReference>
<evidence type="ECO:0000256" key="3">
    <source>
        <dbReference type="PIRNR" id="PIRNR001365"/>
    </source>
</evidence>
<dbReference type="Pfam" id="PF00701">
    <property type="entry name" value="DHDPS"/>
    <property type="match status" value="1"/>
</dbReference>
<accession>A0ABV9FBV8</accession>
<dbReference type="PRINTS" id="PR00146">
    <property type="entry name" value="DHPICSNTHASE"/>
</dbReference>
<proteinExistence type="inferred from homology"/>
<dbReference type="SUPFAM" id="SSF51569">
    <property type="entry name" value="Aldolase"/>
    <property type="match status" value="1"/>
</dbReference>
<evidence type="ECO:0000313" key="4">
    <source>
        <dbReference type="EMBL" id="MFC4597684.1"/>
    </source>
</evidence>
<organism evidence="4 5">
    <name type="scientific">Cohnella hongkongensis</name>
    <dbReference type="NCBI Taxonomy" id="178337"/>
    <lineage>
        <taxon>Bacteria</taxon>
        <taxon>Bacillati</taxon>
        <taxon>Bacillota</taxon>
        <taxon>Bacilli</taxon>
        <taxon>Bacillales</taxon>
        <taxon>Paenibacillaceae</taxon>
        <taxon>Cohnella</taxon>
    </lineage>
</organism>
<name>A0ABV9FBV8_9BACL</name>
<reference evidence="5" key="1">
    <citation type="journal article" date="2019" name="Int. J. Syst. Evol. Microbiol.">
        <title>The Global Catalogue of Microorganisms (GCM) 10K type strain sequencing project: providing services to taxonomists for standard genome sequencing and annotation.</title>
        <authorList>
            <consortium name="The Broad Institute Genomics Platform"/>
            <consortium name="The Broad Institute Genome Sequencing Center for Infectious Disease"/>
            <person name="Wu L."/>
            <person name="Ma J."/>
        </authorList>
    </citation>
    <scope>NUCLEOTIDE SEQUENCE [LARGE SCALE GENOMIC DNA]</scope>
    <source>
        <strain evidence="5">CCUG 49571</strain>
    </source>
</reference>
<gene>
    <name evidence="4" type="ORF">ACFO3S_05490</name>
</gene>
<dbReference type="EMBL" id="JBHSEP010000002">
    <property type="protein sequence ID" value="MFC4597684.1"/>
    <property type="molecule type" value="Genomic_DNA"/>
</dbReference>
<dbReference type="InterPro" id="IPR002220">
    <property type="entry name" value="DapA-like"/>
</dbReference>
<evidence type="ECO:0000256" key="2">
    <source>
        <dbReference type="ARBA" id="ARBA00023239"/>
    </source>
</evidence>
<dbReference type="Gene3D" id="3.20.20.70">
    <property type="entry name" value="Aldolase class I"/>
    <property type="match status" value="1"/>
</dbReference>
<dbReference type="PANTHER" id="PTHR12128">
    <property type="entry name" value="DIHYDRODIPICOLINATE SYNTHASE"/>
    <property type="match status" value="1"/>
</dbReference>
<evidence type="ECO:0000313" key="5">
    <source>
        <dbReference type="Proteomes" id="UP001596028"/>
    </source>
</evidence>
<evidence type="ECO:0000256" key="1">
    <source>
        <dbReference type="ARBA" id="ARBA00007592"/>
    </source>
</evidence>
<keyword evidence="5" id="KW-1185">Reference proteome</keyword>
<protein>
    <submittedName>
        <fullName evidence="4">Dihydrodipicolinate synthase family protein</fullName>
    </submittedName>
</protein>
<comment type="caution">
    <text evidence="4">The sequence shown here is derived from an EMBL/GenBank/DDBJ whole genome shotgun (WGS) entry which is preliminary data.</text>
</comment>
<sequence>MREIRGVIPILAAPFTSDGADIDYDDLRRLVDFVIGEGVHGVALLGVASEFYKISDEERRRMIEVTIEQAAGRVPVIVNITQHASELAVKDARHAEEAGADAIMLIPPYFMSPSNAAVSAHIQAVARQTELPMIIQYAPDVTGAGIPAETFLEFSRSRKGQVYIKAESVPPGALISTLLEQTEGRLGAFIGNSARQMIDALQRGAYGLMPGCSMVRVYVEIYNEFVHGSREKAADMFDRLLPVINMFSQTAETLIRYEKMILHRRGVLKTDYCRTPAYTPDQAYAEWLDVYSKHMVRHFNYSL</sequence>
<dbReference type="InterPro" id="IPR013785">
    <property type="entry name" value="Aldolase_TIM"/>
</dbReference>
<comment type="similarity">
    <text evidence="1 3">Belongs to the DapA family.</text>
</comment>
<dbReference type="PIRSF" id="PIRSF001365">
    <property type="entry name" value="DHDPS"/>
    <property type="match status" value="1"/>
</dbReference>